<evidence type="ECO:0000256" key="4">
    <source>
        <dbReference type="ARBA" id="ARBA00022777"/>
    </source>
</evidence>
<name>A0A090V1U1_PSEVU</name>
<dbReference type="OrthoDB" id="9779730at2"/>
<dbReference type="AlphaFoldDB" id="A0A090V1U1"/>
<evidence type="ECO:0000256" key="2">
    <source>
        <dbReference type="ARBA" id="ARBA00022679"/>
    </source>
</evidence>
<dbReference type="SUPFAM" id="SSF53613">
    <property type="entry name" value="Ribokinase-like"/>
    <property type="match status" value="1"/>
</dbReference>
<evidence type="ECO:0000256" key="5">
    <source>
        <dbReference type="ARBA" id="ARBA00022840"/>
    </source>
</evidence>
<keyword evidence="5" id="KW-0067">ATP-binding</keyword>
<reference evidence="7 8" key="1">
    <citation type="submission" date="2014-09" db="EMBL/GenBank/DDBJ databases">
        <title>Whole genome shotgun sequence of Escherichia vulneris NBRC 102420.</title>
        <authorList>
            <person name="Yoshida Y."/>
            <person name="Hosoyama A."/>
            <person name="Tsuchikane K."/>
            <person name="Ohji S."/>
            <person name="Ichikawa N."/>
            <person name="Kimura A."/>
            <person name="Yamazoe A."/>
            <person name="Ezaki T."/>
            <person name="Fujita N."/>
        </authorList>
    </citation>
    <scope>NUCLEOTIDE SEQUENCE [LARGE SCALE GENOMIC DNA]</scope>
    <source>
        <strain evidence="7 8">NBRC 102420</strain>
    </source>
</reference>
<evidence type="ECO:0000313" key="8">
    <source>
        <dbReference type="Proteomes" id="UP000029462"/>
    </source>
</evidence>
<dbReference type="InterPro" id="IPR002173">
    <property type="entry name" value="Carboh/pur_kinase_PfkB_CS"/>
</dbReference>
<dbReference type="Proteomes" id="UP000029462">
    <property type="component" value="Unassembled WGS sequence"/>
</dbReference>
<keyword evidence="4 7" id="KW-0418">Kinase</keyword>
<dbReference type="STRING" id="1115515.EV102420_09_00750"/>
<evidence type="ECO:0000313" key="7">
    <source>
        <dbReference type="EMBL" id="GAL58043.1"/>
    </source>
</evidence>
<comment type="caution">
    <text evidence="7">The sequence shown here is derived from an EMBL/GenBank/DDBJ whole genome shotgun (WGS) entry which is preliminary data.</text>
</comment>
<dbReference type="Gene3D" id="3.40.1190.20">
    <property type="match status" value="1"/>
</dbReference>
<sequence>MKVWALGDAVIDLLPQGEMQYTACAGGAPVNVVVGAARLGCESGFIGRVGDDPFGHFLRNTLAEEGVDTQPMQFDAQHRTSTVLVSLGDEGDRSFIFLVDPSADQFLTADTLPSFGNDILHFCSLALVATSCRDTLVRAISYIKQRDGLLSFDINLRAQMWPDAQEMLDTVRHFAQQADILKLSQEELYWLAGTTQHEKALEILRSYPSRLKVVTCGSAGAIVLWQDQLVQASAFQVESLDTTGAGDAFIAGLLASVAQGNTLVDLAQLKQAITQASACGALATTAKGALAALPDAQGMVAFRQAAQPLQFDIGKIC</sequence>
<evidence type="ECO:0000256" key="3">
    <source>
        <dbReference type="ARBA" id="ARBA00022741"/>
    </source>
</evidence>
<evidence type="ECO:0000259" key="6">
    <source>
        <dbReference type="Pfam" id="PF00294"/>
    </source>
</evidence>
<dbReference type="PANTHER" id="PTHR43085">
    <property type="entry name" value="HEXOKINASE FAMILY MEMBER"/>
    <property type="match status" value="1"/>
</dbReference>
<dbReference type="EMBL" id="BBMZ01000009">
    <property type="protein sequence ID" value="GAL58043.1"/>
    <property type="molecule type" value="Genomic_DNA"/>
</dbReference>
<evidence type="ECO:0000256" key="1">
    <source>
        <dbReference type="ARBA" id="ARBA00010688"/>
    </source>
</evidence>
<dbReference type="InterPro" id="IPR050306">
    <property type="entry name" value="PfkB_Carbo_kinase"/>
</dbReference>
<comment type="similarity">
    <text evidence="1">Belongs to the carbohydrate kinase PfkB family.</text>
</comment>
<keyword evidence="8" id="KW-1185">Reference proteome</keyword>
<dbReference type="PANTHER" id="PTHR43085:SF1">
    <property type="entry name" value="PSEUDOURIDINE KINASE-RELATED"/>
    <property type="match status" value="1"/>
</dbReference>
<dbReference type="NCBIfam" id="NF006957">
    <property type="entry name" value="PRK09434.1"/>
    <property type="match status" value="1"/>
</dbReference>
<dbReference type="Pfam" id="PF00294">
    <property type="entry name" value="PfkB"/>
    <property type="match status" value="1"/>
</dbReference>
<feature type="domain" description="Carbohydrate kinase PfkB" evidence="6">
    <location>
        <begin position="19"/>
        <end position="295"/>
    </location>
</feature>
<dbReference type="GO" id="GO:0016301">
    <property type="term" value="F:kinase activity"/>
    <property type="evidence" value="ECO:0007669"/>
    <property type="project" value="UniProtKB-KW"/>
</dbReference>
<dbReference type="CDD" id="cd01167">
    <property type="entry name" value="bac_FRK"/>
    <property type="match status" value="1"/>
</dbReference>
<organism evidence="7 8">
    <name type="scientific">Pseudescherichia vulneris NBRC 102420</name>
    <dbReference type="NCBI Taxonomy" id="1115515"/>
    <lineage>
        <taxon>Bacteria</taxon>
        <taxon>Pseudomonadati</taxon>
        <taxon>Pseudomonadota</taxon>
        <taxon>Gammaproteobacteria</taxon>
        <taxon>Enterobacterales</taxon>
        <taxon>Enterobacteriaceae</taxon>
        <taxon>Pseudescherichia</taxon>
    </lineage>
</organism>
<dbReference type="InterPro" id="IPR029056">
    <property type="entry name" value="Ribokinase-like"/>
</dbReference>
<keyword evidence="2" id="KW-0808">Transferase</keyword>
<keyword evidence="3" id="KW-0547">Nucleotide-binding</keyword>
<proteinExistence type="inferred from homology"/>
<dbReference type="RefSeq" id="WP_042390865.1">
    <property type="nucleotide sequence ID" value="NZ_BBMZ01000009.1"/>
</dbReference>
<accession>A0A090V1U1</accession>
<dbReference type="eggNOG" id="COG0524">
    <property type="taxonomic scope" value="Bacteria"/>
</dbReference>
<dbReference type="GO" id="GO:0005524">
    <property type="term" value="F:ATP binding"/>
    <property type="evidence" value="ECO:0007669"/>
    <property type="project" value="UniProtKB-KW"/>
</dbReference>
<protein>
    <submittedName>
        <fullName evidence="7">Putative sugar kinase</fullName>
    </submittedName>
</protein>
<dbReference type="PROSITE" id="PS00584">
    <property type="entry name" value="PFKB_KINASES_2"/>
    <property type="match status" value="1"/>
</dbReference>
<dbReference type="InterPro" id="IPR011611">
    <property type="entry name" value="PfkB_dom"/>
</dbReference>
<gene>
    <name evidence="7" type="ORF">EV102420_09_00750</name>
</gene>